<accession>A0A0A9GNV2</accession>
<evidence type="ECO:0000256" key="1">
    <source>
        <dbReference type="SAM" id="MobiDB-lite"/>
    </source>
</evidence>
<proteinExistence type="predicted"/>
<feature type="compositionally biased region" description="Basic and acidic residues" evidence="1">
    <location>
        <begin position="33"/>
        <end position="47"/>
    </location>
</feature>
<dbReference type="EMBL" id="GBRH01172817">
    <property type="protein sequence ID" value="JAE25079.1"/>
    <property type="molecule type" value="Transcribed_RNA"/>
</dbReference>
<protein>
    <submittedName>
        <fullName evidence="2">Uncharacterized protein</fullName>
    </submittedName>
</protein>
<name>A0A0A9GNV2_ARUDO</name>
<sequence length="47" mass="5031">MAEGPHAVLLPAAAAAAPAAAVLPKHRRRLHCPKPDDGEETPRRLDR</sequence>
<dbReference type="AlphaFoldDB" id="A0A0A9GNV2"/>
<reference evidence="2" key="1">
    <citation type="submission" date="2014-09" db="EMBL/GenBank/DDBJ databases">
        <authorList>
            <person name="Magalhaes I.L.F."/>
            <person name="Oliveira U."/>
            <person name="Santos F.R."/>
            <person name="Vidigal T.H.D.A."/>
            <person name="Brescovit A.D."/>
            <person name="Santos A.J."/>
        </authorList>
    </citation>
    <scope>NUCLEOTIDE SEQUENCE</scope>
    <source>
        <tissue evidence="2">Shoot tissue taken approximately 20 cm above the soil surface</tissue>
    </source>
</reference>
<evidence type="ECO:0000313" key="2">
    <source>
        <dbReference type="EMBL" id="JAE25079.1"/>
    </source>
</evidence>
<reference evidence="2" key="2">
    <citation type="journal article" date="2015" name="Data Brief">
        <title>Shoot transcriptome of the giant reed, Arundo donax.</title>
        <authorList>
            <person name="Barrero R.A."/>
            <person name="Guerrero F.D."/>
            <person name="Moolhuijzen P."/>
            <person name="Goolsby J.A."/>
            <person name="Tidwell J."/>
            <person name="Bellgard S.E."/>
            <person name="Bellgard M.I."/>
        </authorList>
    </citation>
    <scope>NUCLEOTIDE SEQUENCE</scope>
    <source>
        <tissue evidence="2">Shoot tissue taken approximately 20 cm above the soil surface</tissue>
    </source>
</reference>
<feature type="region of interest" description="Disordered" evidence="1">
    <location>
        <begin position="26"/>
        <end position="47"/>
    </location>
</feature>
<organism evidence="2">
    <name type="scientific">Arundo donax</name>
    <name type="common">Giant reed</name>
    <name type="synonym">Donax arundinaceus</name>
    <dbReference type="NCBI Taxonomy" id="35708"/>
    <lineage>
        <taxon>Eukaryota</taxon>
        <taxon>Viridiplantae</taxon>
        <taxon>Streptophyta</taxon>
        <taxon>Embryophyta</taxon>
        <taxon>Tracheophyta</taxon>
        <taxon>Spermatophyta</taxon>
        <taxon>Magnoliopsida</taxon>
        <taxon>Liliopsida</taxon>
        <taxon>Poales</taxon>
        <taxon>Poaceae</taxon>
        <taxon>PACMAD clade</taxon>
        <taxon>Arundinoideae</taxon>
        <taxon>Arundineae</taxon>
        <taxon>Arundo</taxon>
    </lineage>
</organism>